<accession>A0A259U2I6</accession>
<dbReference type="GO" id="GO:0006654">
    <property type="term" value="P:phosphatidic acid biosynthetic process"/>
    <property type="evidence" value="ECO:0007669"/>
    <property type="project" value="TreeGrafter"/>
</dbReference>
<keyword evidence="5" id="KW-0012">Acyltransferase</keyword>
<evidence type="ECO:0000256" key="6">
    <source>
        <dbReference type="SAM" id="Phobius"/>
    </source>
</evidence>
<keyword evidence="2" id="KW-0444">Lipid biosynthesis</keyword>
<dbReference type="Proteomes" id="UP000216446">
    <property type="component" value="Unassembled WGS sequence"/>
</dbReference>
<keyword evidence="6" id="KW-0472">Membrane</keyword>
<dbReference type="InParanoid" id="A0A259U2I6"/>
<comment type="caution">
    <text evidence="8">The sequence shown here is derived from an EMBL/GenBank/DDBJ whole genome shotgun (WGS) entry which is preliminary data.</text>
</comment>
<gene>
    <name evidence="8" type="ORF">BSZ36_15040</name>
</gene>
<proteinExistence type="predicted"/>
<comment type="pathway">
    <text evidence="1">Lipid metabolism.</text>
</comment>
<dbReference type="PANTHER" id="PTHR10434:SF64">
    <property type="entry name" value="1-ACYL-SN-GLYCEROL-3-PHOSPHATE ACYLTRANSFERASE-RELATED"/>
    <property type="match status" value="1"/>
</dbReference>
<dbReference type="SUPFAM" id="SSF69593">
    <property type="entry name" value="Glycerol-3-phosphate (1)-acyltransferase"/>
    <property type="match status" value="1"/>
</dbReference>
<keyword evidence="3" id="KW-0808">Transferase</keyword>
<evidence type="ECO:0000313" key="8">
    <source>
        <dbReference type="EMBL" id="OZC04181.1"/>
    </source>
</evidence>
<keyword evidence="4" id="KW-0443">Lipid metabolism</keyword>
<dbReference type="Pfam" id="PF01553">
    <property type="entry name" value="Acyltransferase"/>
    <property type="match status" value="1"/>
</dbReference>
<keyword evidence="6" id="KW-0812">Transmembrane</keyword>
<dbReference type="InterPro" id="IPR002123">
    <property type="entry name" value="Plipid/glycerol_acylTrfase"/>
</dbReference>
<evidence type="ECO:0000256" key="4">
    <source>
        <dbReference type="ARBA" id="ARBA00023098"/>
    </source>
</evidence>
<sequence>MSFSTPPRSLASRLWFAWTMLVYVLFTPPYWVPWMLAMRLRPTARTFWRWFRGWDHVVFTLCGFRLRTVREGASGAEVGPAVYVANHQAMLDIPALILAMDAPFVFVARGSLRRVPLVAGILRQSRCVFLDRTASGTERALDESAERLGAGESVLFFPEGTRSFDGRLKSFYPSAFRLAIRAGVPIVPVALGGTHQLLDEKARTARPGLVHVRIGAPLHALPDENAGSLSARAHAEVERLLALAAPEAVPAEASGA</sequence>
<dbReference type="SMART" id="SM00563">
    <property type="entry name" value="PlsC"/>
    <property type="match status" value="1"/>
</dbReference>
<dbReference type="EMBL" id="MQWB01000001">
    <property type="protein sequence ID" value="OZC04181.1"/>
    <property type="molecule type" value="Genomic_DNA"/>
</dbReference>
<dbReference type="AlphaFoldDB" id="A0A259U2I6"/>
<organism evidence="8 9">
    <name type="scientific">Rubricoccus marinus</name>
    <dbReference type="NCBI Taxonomy" id="716817"/>
    <lineage>
        <taxon>Bacteria</taxon>
        <taxon>Pseudomonadati</taxon>
        <taxon>Rhodothermota</taxon>
        <taxon>Rhodothermia</taxon>
        <taxon>Rhodothermales</taxon>
        <taxon>Rubricoccaceae</taxon>
        <taxon>Rubricoccus</taxon>
    </lineage>
</organism>
<feature type="transmembrane region" description="Helical" evidence="6">
    <location>
        <begin position="15"/>
        <end position="37"/>
    </location>
</feature>
<name>A0A259U2I6_9BACT</name>
<evidence type="ECO:0000259" key="7">
    <source>
        <dbReference type="SMART" id="SM00563"/>
    </source>
</evidence>
<protein>
    <recommendedName>
        <fullName evidence="7">Phospholipid/glycerol acyltransferase domain-containing protein</fullName>
    </recommendedName>
</protein>
<dbReference type="GO" id="GO:0003841">
    <property type="term" value="F:1-acylglycerol-3-phosphate O-acyltransferase activity"/>
    <property type="evidence" value="ECO:0007669"/>
    <property type="project" value="TreeGrafter"/>
</dbReference>
<dbReference type="CDD" id="cd07989">
    <property type="entry name" value="LPLAT_AGPAT-like"/>
    <property type="match status" value="1"/>
</dbReference>
<feature type="domain" description="Phospholipid/glycerol acyltransferase" evidence="7">
    <location>
        <begin position="81"/>
        <end position="194"/>
    </location>
</feature>
<keyword evidence="9" id="KW-1185">Reference proteome</keyword>
<dbReference type="PANTHER" id="PTHR10434">
    <property type="entry name" value="1-ACYL-SN-GLYCEROL-3-PHOSPHATE ACYLTRANSFERASE"/>
    <property type="match status" value="1"/>
</dbReference>
<reference evidence="8 9" key="1">
    <citation type="submission" date="2016-11" db="EMBL/GenBank/DDBJ databases">
        <title>Study of marine rhodopsin-containing bacteria.</title>
        <authorList>
            <person name="Yoshizawa S."/>
            <person name="Kumagai Y."/>
            <person name="Kogure K."/>
        </authorList>
    </citation>
    <scope>NUCLEOTIDE SEQUENCE [LARGE SCALE GENOMIC DNA]</scope>
    <source>
        <strain evidence="8 9">SG-29</strain>
    </source>
</reference>
<evidence type="ECO:0000256" key="3">
    <source>
        <dbReference type="ARBA" id="ARBA00022679"/>
    </source>
</evidence>
<evidence type="ECO:0000256" key="1">
    <source>
        <dbReference type="ARBA" id="ARBA00005189"/>
    </source>
</evidence>
<evidence type="ECO:0000256" key="2">
    <source>
        <dbReference type="ARBA" id="ARBA00022516"/>
    </source>
</evidence>
<keyword evidence="6" id="KW-1133">Transmembrane helix</keyword>
<evidence type="ECO:0000256" key="5">
    <source>
        <dbReference type="ARBA" id="ARBA00023315"/>
    </source>
</evidence>
<dbReference type="OrthoDB" id="9803035at2"/>
<evidence type="ECO:0000313" key="9">
    <source>
        <dbReference type="Proteomes" id="UP000216446"/>
    </source>
</evidence>
<dbReference type="RefSeq" id="WP_094550370.1">
    <property type="nucleotide sequence ID" value="NZ_MQWB01000001.1"/>
</dbReference>